<reference evidence="1" key="1">
    <citation type="journal article" date="2020" name="Fungal Divers.">
        <title>Resolving the Mortierellaceae phylogeny through synthesis of multi-gene phylogenetics and phylogenomics.</title>
        <authorList>
            <person name="Vandepol N."/>
            <person name="Liber J."/>
            <person name="Desiro A."/>
            <person name="Na H."/>
            <person name="Kennedy M."/>
            <person name="Barry K."/>
            <person name="Grigoriev I.V."/>
            <person name="Miller A.N."/>
            <person name="O'Donnell K."/>
            <person name="Stajich J.E."/>
            <person name="Bonito G."/>
        </authorList>
    </citation>
    <scope>NUCLEOTIDE SEQUENCE</scope>
    <source>
        <strain evidence="1">NVP60</strain>
    </source>
</reference>
<sequence length="80" mass="8926">MPSFTMFIDAMFDGDTPLDAFLITIESTKTIPLATAEPPRDPAWYDANNKVQLLEPNQKVEDVFTVELIGTKVQVLIQQG</sequence>
<dbReference type="Proteomes" id="UP000823405">
    <property type="component" value="Unassembled WGS sequence"/>
</dbReference>
<name>A0A9P6UED7_9FUNG</name>
<feature type="non-terminal residue" evidence="1">
    <location>
        <position position="80"/>
    </location>
</feature>
<gene>
    <name evidence="1" type="ORF">BGZ97_008965</name>
</gene>
<accession>A0A9P6UED7</accession>
<evidence type="ECO:0000313" key="1">
    <source>
        <dbReference type="EMBL" id="KAG0282483.1"/>
    </source>
</evidence>
<protein>
    <submittedName>
        <fullName evidence="1">Uncharacterized protein</fullName>
    </submittedName>
</protein>
<proteinExistence type="predicted"/>
<comment type="caution">
    <text evidence="1">The sequence shown here is derived from an EMBL/GenBank/DDBJ whole genome shotgun (WGS) entry which is preliminary data.</text>
</comment>
<dbReference type="AlphaFoldDB" id="A0A9P6UED7"/>
<keyword evidence="2" id="KW-1185">Reference proteome</keyword>
<evidence type="ECO:0000313" key="2">
    <source>
        <dbReference type="Proteomes" id="UP000823405"/>
    </source>
</evidence>
<dbReference type="EMBL" id="JAAAIN010004195">
    <property type="protein sequence ID" value="KAG0282483.1"/>
    <property type="molecule type" value="Genomic_DNA"/>
</dbReference>
<organism evidence="1 2">
    <name type="scientific">Linnemannia gamsii</name>
    <dbReference type="NCBI Taxonomy" id="64522"/>
    <lineage>
        <taxon>Eukaryota</taxon>
        <taxon>Fungi</taxon>
        <taxon>Fungi incertae sedis</taxon>
        <taxon>Mucoromycota</taxon>
        <taxon>Mortierellomycotina</taxon>
        <taxon>Mortierellomycetes</taxon>
        <taxon>Mortierellales</taxon>
        <taxon>Mortierellaceae</taxon>
        <taxon>Linnemannia</taxon>
    </lineage>
</organism>